<comment type="caution">
    <text evidence="2">The sequence shown here is derived from an EMBL/GenBank/DDBJ whole genome shotgun (WGS) entry which is preliminary data.</text>
</comment>
<dbReference type="GO" id="GO:0006352">
    <property type="term" value="P:DNA-templated transcription initiation"/>
    <property type="evidence" value="ECO:0007669"/>
    <property type="project" value="InterPro"/>
</dbReference>
<dbReference type="PATRIC" id="fig|1293598.4.peg.216"/>
<evidence type="ECO:0000313" key="2">
    <source>
        <dbReference type="EMBL" id="KRO15113.1"/>
    </source>
</evidence>
<feature type="domain" description="RNA polymerase sigma-70 region 4" evidence="1">
    <location>
        <begin position="129"/>
        <end position="170"/>
    </location>
</feature>
<name>A0A0R2MN38_9LACO</name>
<evidence type="ECO:0000259" key="1">
    <source>
        <dbReference type="Pfam" id="PF04545"/>
    </source>
</evidence>
<dbReference type="AlphaFoldDB" id="A0A0R2MN38"/>
<dbReference type="Pfam" id="PF04545">
    <property type="entry name" value="Sigma70_r4"/>
    <property type="match status" value="1"/>
</dbReference>
<dbReference type="SUPFAM" id="SSF88659">
    <property type="entry name" value="Sigma3 and sigma4 domains of RNA polymerase sigma factors"/>
    <property type="match status" value="1"/>
</dbReference>
<dbReference type="EMBL" id="JQCE01000075">
    <property type="protein sequence ID" value="KRO15113.1"/>
    <property type="molecule type" value="Genomic_DNA"/>
</dbReference>
<gene>
    <name evidence="2" type="ORF">IV56_GL000201</name>
</gene>
<dbReference type="GO" id="GO:0003700">
    <property type="term" value="F:DNA-binding transcription factor activity"/>
    <property type="evidence" value="ECO:0007669"/>
    <property type="project" value="InterPro"/>
</dbReference>
<evidence type="ECO:0000313" key="3">
    <source>
        <dbReference type="Proteomes" id="UP000050969"/>
    </source>
</evidence>
<dbReference type="Gene3D" id="1.20.140.160">
    <property type="match status" value="1"/>
</dbReference>
<reference evidence="2 3" key="1">
    <citation type="journal article" date="2015" name="Genome Announc.">
        <title>Expanding the biotechnology potential of lactobacilli through comparative genomics of 213 strains and associated genera.</title>
        <authorList>
            <person name="Sun Z."/>
            <person name="Harris H.M."/>
            <person name="McCann A."/>
            <person name="Guo C."/>
            <person name="Argimon S."/>
            <person name="Zhang W."/>
            <person name="Yang X."/>
            <person name="Jeffery I.B."/>
            <person name="Cooney J.C."/>
            <person name="Kagawa T.F."/>
            <person name="Liu W."/>
            <person name="Song Y."/>
            <person name="Salvetti E."/>
            <person name="Wrobel A."/>
            <person name="Rasinkangas P."/>
            <person name="Parkhill J."/>
            <person name="Rea M.C."/>
            <person name="O'Sullivan O."/>
            <person name="Ritari J."/>
            <person name="Douillard F.P."/>
            <person name="Paul Ross R."/>
            <person name="Yang R."/>
            <person name="Briner A.E."/>
            <person name="Felis G.E."/>
            <person name="de Vos W.M."/>
            <person name="Barrangou R."/>
            <person name="Klaenhammer T.R."/>
            <person name="Caufield P.W."/>
            <person name="Cui Y."/>
            <person name="Zhang H."/>
            <person name="O'Toole P.W."/>
        </authorList>
    </citation>
    <scope>NUCLEOTIDE SEQUENCE [LARGE SCALE GENOMIC DNA]</scope>
    <source>
        <strain evidence="2 3">DSM 24301</strain>
    </source>
</reference>
<dbReference type="InterPro" id="IPR013324">
    <property type="entry name" value="RNA_pol_sigma_r3/r4-like"/>
</dbReference>
<protein>
    <recommendedName>
        <fullName evidence="1">RNA polymerase sigma-70 region 4 domain-containing protein</fullName>
    </recommendedName>
</protein>
<dbReference type="InterPro" id="IPR007630">
    <property type="entry name" value="RNA_pol_sigma70_r4"/>
</dbReference>
<sequence length="180" mass="20822">MSIIMLDRYVEGFNLYLRNKGVVYGALARLAIPRNSPSYEDEVHDGIEIYVDYYVKYRDPVVTEAEQHKFNKLAGTFVYKTLLKHRMMQYRRSQIAPEVSEEASATLTAHEYLASDIVQTNSLVTVLYAHLTPVERQVLILRYYDQLSNVEIMAQLGLSKQRVSAIRKQIAKKYLQVAQQ</sequence>
<proteinExistence type="predicted"/>
<keyword evidence="3" id="KW-1185">Reference proteome</keyword>
<accession>A0A0R2MN38</accession>
<dbReference type="Proteomes" id="UP000050969">
    <property type="component" value="Unassembled WGS sequence"/>
</dbReference>
<organism evidence="2 3">
    <name type="scientific">Lacticaseibacillus saniviri JCM 17471 = DSM 24301</name>
    <dbReference type="NCBI Taxonomy" id="1293598"/>
    <lineage>
        <taxon>Bacteria</taxon>
        <taxon>Bacillati</taxon>
        <taxon>Bacillota</taxon>
        <taxon>Bacilli</taxon>
        <taxon>Lactobacillales</taxon>
        <taxon>Lactobacillaceae</taxon>
        <taxon>Lacticaseibacillus</taxon>
    </lineage>
</organism>